<dbReference type="PANTHER" id="PTHR45931">
    <property type="entry name" value="SI:CH211-59O9.10"/>
    <property type="match status" value="1"/>
</dbReference>
<dbReference type="GO" id="GO:0006511">
    <property type="term" value="P:ubiquitin-dependent protein catabolic process"/>
    <property type="evidence" value="ECO:0007669"/>
    <property type="project" value="TreeGrafter"/>
</dbReference>
<evidence type="ECO:0000256" key="3">
    <source>
        <dbReference type="ARBA" id="ARBA00022833"/>
    </source>
</evidence>
<name>A0AAD8RPL1_LOLMU</name>
<feature type="compositionally biased region" description="Acidic residues" evidence="5">
    <location>
        <begin position="59"/>
        <end position="73"/>
    </location>
</feature>
<keyword evidence="3" id="KW-0862">Zinc</keyword>
<dbReference type="InterPro" id="IPR013083">
    <property type="entry name" value="Znf_RING/FYVE/PHD"/>
</dbReference>
<organism evidence="7 8">
    <name type="scientific">Lolium multiflorum</name>
    <name type="common">Italian ryegrass</name>
    <name type="synonym">Lolium perenne subsp. multiflorum</name>
    <dbReference type="NCBI Taxonomy" id="4521"/>
    <lineage>
        <taxon>Eukaryota</taxon>
        <taxon>Viridiplantae</taxon>
        <taxon>Streptophyta</taxon>
        <taxon>Embryophyta</taxon>
        <taxon>Tracheophyta</taxon>
        <taxon>Spermatophyta</taxon>
        <taxon>Magnoliopsida</taxon>
        <taxon>Liliopsida</taxon>
        <taxon>Poales</taxon>
        <taxon>Poaceae</taxon>
        <taxon>BOP clade</taxon>
        <taxon>Pooideae</taxon>
        <taxon>Poodae</taxon>
        <taxon>Poeae</taxon>
        <taxon>Poeae Chloroplast Group 2 (Poeae type)</taxon>
        <taxon>Loliodinae</taxon>
        <taxon>Loliinae</taxon>
        <taxon>Lolium</taxon>
    </lineage>
</organism>
<comment type="caution">
    <text evidence="7">The sequence shown here is derived from an EMBL/GenBank/DDBJ whole genome shotgun (WGS) entry which is preliminary data.</text>
</comment>
<dbReference type="AlphaFoldDB" id="A0AAD8RPL1"/>
<dbReference type="GO" id="GO:0008270">
    <property type="term" value="F:zinc ion binding"/>
    <property type="evidence" value="ECO:0007669"/>
    <property type="project" value="UniProtKB-KW"/>
</dbReference>
<dbReference type="InterPro" id="IPR051834">
    <property type="entry name" value="RING_finger_E3_ligase"/>
</dbReference>
<dbReference type="GO" id="GO:0061630">
    <property type="term" value="F:ubiquitin protein ligase activity"/>
    <property type="evidence" value="ECO:0007669"/>
    <property type="project" value="TreeGrafter"/>
</dbReference>
<dbReference type="GO" id="GO:0005634">
    <property type="term" value="C:nucleus"/>
    <property type="evidence" value="ECO:0007669"/>
    <property type="project" value="TreeGrafter"/>
</dbReference>
<dbReference type="Pfam" id="PF13639">
    <property type="entry name" value="zf-RING_2"/>
    <property type="match status" value="1"/>
</dbReference>
<dbReference type="CDD" id="cd16454">
    <property type="entry name" value="RING-H2_PA-TM-RING"/>
    <property type="match status" value="1"/>
</dbReference>
<dbReference type="Gene3D" id="3.30.40.10">
    <property type="entry name" value="Zinc/RING finger domain, C3HC4 (zinc finger)"/>
    <property type="match status" value="1"/>
</dbReference>
<dbReference type="SMART" id="SM00184">
    <property type="entry name" value="RING"/>
    <property type="match status" value="1"/>
</dbReference>
<dbReference type="PROSITE" id="PS50089">
    <property type="entry name" value="ZF_RING_2"/>
    <property type="match status" value="1"/>
</dbReference>
<evidence type="ECO:0000256" key="5">
    <source>
        <dbReference type="SAM" id="MobiDB-lite"/>
    </source>
</evidence>
<keyword evidence="8" id="KW-1185">Reference proteome</keyword>
<evidence type="ECO:0000313" key="8">
    <source>
        <dbReference type="Proteomes" id="UP001231189"/>
    </source>
</evidence>
<proteinExistence type="predicted"/>
<protein>
    <recommendedName>
        <fullName evidence="6">RING-type domain-containing protein</fullName>
    </recommendedName>
</protein>
<dbReference type="InterPro" id="IPR001841">
    <property type="entry name" value="Znf_RING"/>
</dbReference>
<keyword evidence="1" id="KW-0479">Metal-binding</keyword>
<accession>A0AAD8RPL1</accession>
<feature type="region of interest" description="Disordered" evidence="5">
    <location>
        <begin position="51"/>
        <end position="87"/>
    </location>
</feature>
<dbReference type="PANTHER" id="PTHR45931:SF23">
    <property type="entry name" value="OS12G0134500 PROTEIN"/>
    <property type="match status" value="1"/>
</dbReference>
<sequence>MEAAAARGDRYGTLLDVARRGGRDSSLQLHERLGDWWAELNQLESFVARHQEERRAAEEPEDGAMEWEDWDGADQDHDGGGRARADPASRKAMAALLVPAVGETREQGCAVCLEDFVTGGGELRTMPCSHSFHRRCIFDWLLVNRRCPMCRFELPSRTEDDGDEERELVAE</sequence>
<dbReference type="EMBL" id="JAUUTY010000005">
    <property type="protein sequence ID" value="KAK1629270.1"/>
    <property type="molecule type" value="Genomic_DNA"/>
</dbReference>
<feature type="compositionally biased region" description="Basic and acidic residues" evidence="5">
    <location>
        <begin position="74"/>
        <end position="87"/>
    </location>
</feature>
<evidence type="ECO:0000256" key="1">
    <source>
        <dbReference type="ARBA" id="ARBA00022723"/>
    </source>
</evidence>
<reference evidence="7" key="1">
    <citation type="submission" date="2023-07" db="EMBL/GenBank/DDBJ databases">
        <title>A chromosome-level genome assembly of Lolium multiflorum.</title>
        <authorList>
            <person name="Chen Y."/>
            <person name="Copetti D."/>
            <person name="Kolliker R."/>
            <person name="Studer B."/>
        </authorList>
    </citation>
    <scope>NUCLEOTIDE SEQUENCE</scope>
    <source>
        <strain evidence="7">02402/16</strain>
        <tissue evidence="7">Leaf</tissue>
    </source>
</reference>
<feature type="domain" description="RING-type" evidence="6">
    <location>
        <begin position="109"/>
        <end position="151"/>
    </location>
</feature>
<evidence type="ECO:0000256" key="2">
    <source>
        <dbReference type="ARBA" id="ARBA00022771"/>
    </source>
</evidence>
<gene>
    <name evidence="7" type="ORF">QYE76_003585</name>
</gene>
<evidence type="ECO:0000256" key="4">
    <source>
        <dbReference type="PROSITE-ProRule" id="PRU00175"/>
    </source>
</evidence>
<evidence type="ECO:0000259" key="6">
    <source>
        <dbReference type="PROSITE" id="PS50089"/>
    </source>
</evidence>
<keyword evidence="2 4" id="KW-0863">Zinc-finger</keyword>
<dbReference type="Proteomes" id="UP001231189">
    <property type="component" value="Unassembled WGS sequence"/>
</dbReference>
<dbReference type="SUPFAM" id="SSF57850">
    <property type="entry name" value="RING/U-box"/>
    <property type="match status" value="1"/>
</dbReference>
<evidence type="ECO:0000313" key="7">
    <source>
        <dbReference type="EMBL" id="KAK1629270.1"/>
    </source>
</evidence>